<dbReference type="InterPro" id="IPR002470">
    <property type="entry name" value="Peptidase_S9A"/>
</dbReference>
<dbReference type="EC" id="3.4.21.-" evidence="7"/>
<dbReference type="Gene3D" id="2.130.10.120">
    <property type="entry name" value="Prolyl oligopeptidase, N-terminal domain"/>
    <property type="match status" value="1"/>
</dbReference>
<comment type="similarity">
    <text evidence="2 7">Belongs to the peptidase S9A family.</text>
</comment>
<keyword evidence="4 7" id="KW-0645">Protease</keyword>
<keyword evidence="6 7" id="KW-0720">Serine protease</keyword>
<dbReference type="GO" id="GO:0004252">
    <property type="term" value="F:serine-type endopeptidase activity"/>
    <property type="evidence" value="ECO:0007669"/>
    <property type="project" value="UniProtKB-UniRule"/>
</dbReference>
<dbReference type="GO" id="GO:0006508">
    <property type="term" value="P:proteolysis"/>
    <property type="evidence" value="ECO:0007669"/>
    <property type="project" value="UniProtKB-KW"/>
</dbReference>
<feature type="domain" description="Peptidase S9A N-terminal" evidence="9">
    <location>
        <begin position="12"/>
        <end position="445"/>
    </location>
</feature>
<evidence type="ECO:0000313" key="11">
    <source>
        <dbReference type="Proteomes" id="UP000307440"/>
    </source>
</evidence>
<dbReference type="Pfam" id="PF02897">
    <property type="entry name" value="Peptidase_S9_N"/>
    <property type="match status" value="1"/>
</dbReference>
<dbReference type="STRING" id="230819.A0A5C3LJE0"/>
<evidence type="ECO:0000256" key="3">
    <source>
        <dbReference type="ARBA" id="ARBA00011245"/>
    </source>
</evidence>
<keyword evidence="11" id="KW-1185">Reference proteome</keyword>
<evidence type="ECO:0000256" key="1">
    <source>
        <dbReference type="ARBA" id="ARBA00001070"/>
    </source>
</evidence>
<dbReference type="SUPFAM" id="SSF53474">
    <property type="entry name" value="alpha/beta-Hydrolases"/>
    <property type="match status" value="1"/>
</dbReference>
<proteinExistence type="inferred from homology"/>
<dbReference type="InterPro" id="IPR023302">
    <property type="entry name" value="Pept_S9A_N"/>
</dbReference>
<dbReference type="FunFam" id="3.40.50.1820:FF:000005">
    <property type="entry name" value="Prolyl endopeptidase"/>
    <property type="match status" value="1"/>
</dbReference>
<dbReference type="Gene3D" id="3.40.50.1820">
    <property type="entry name" value="alpha/beta hydrolase"/>
    <property type="match status" value="1"/>
</dbReference>
<evidence type="ECO:0000256" key="5">
    <source>
        <dbReference type="ARBA" id="ARBA00022801"/>
    </source>
</evidence>
<dbReference type="InterPro" id="IPR051167">
    <property type="entry name" value="Prolyl_oligopep/macrocyclase"/>
</dbReference>
<dbReference type="PRINTS" id="PR00862">
    <property type="entry name" value="PROLIGOPTASE"/>
</dbReference>
<dbReference type="SUPFAM" id="SSF50993">
    <property type="entry name" value="Peptidase/esterase 'gauge' domain"/>
    <property type="match status" value="1"/>
</dbReference>
<comment type="catalytic activity">
    <reaction evidence="1">
        <text>Hydrolysis of Pro-|-Xaa &gt;&gt; Ala-|-Xaa in oligopeptides.</text>
        <dbReference type="EC" id="3.4.21.26"/>
    </reaction>
</comment>
<dbReference type="InterPro" id="IPR001375">
    <property type="entry name" value="Peptidase_S9_cat"/>
</dbReference>
<keyword evidence="5 7" id="KW-0378">Hydrolase</keyword>
<evidence type="ECO:0000313" key="10">
    <source>
        <dbReference type="EMBL" id="TFK28711.1"/>
    </source>
</evidence>
<dbReference type="GO" id="GO:0070012">
    <property type="term" value="F:oligopeptidase activity"/>
    <property type="evidence" value="ECO:0007669"/>
    <property type="project" value="TreeGrafter"/>
</dbReference>
<dbReference type="Pfam" id="PF00326">
    <property type="entry name" value="Peptidase_S9"/>
    <property type="match status" value="1"/>
</dbReference>
<organism evidence="10 11">
    <name type="scientific">Coprinopsis marcescibilis</name>
    <name type="common">Agaric fungus</name>
    <name type="synonym">Psathyrella marcescibilis</name>
    <dbReference type="NCBI Taxonomy" id="230819"/>
    <lineage>
        <taxon>Eukaryota</taxon>
        <taxon>Fungi</taxon>
        <taxon>Dikarya</taxon>
        <taxon>Basidiomycota</taxon>
        <taxon>Agaricomycotina</taxon>
        <taxon>Agaricomycetes</taxon>
        <taxon>Agaricomycetidae</taxon>
        <taxon>Agaricales</taxon>
        <taxon>Agaricineae</taxon>
        <taxon>Psathyrellaceae</taxon>
        <taxon>Coprinopsis</taxon>
    </lineage>
</organism>
<evidence type="ECO:0000259" key="8">
    <source>
        <dbReference type="Pfam" id="PF00326"/>
    </source>
</evidence>
<dbReference type="EMBL" id="ML210154">
    <property type="protein sequence ID" value="TFK28711.1"/>
    <property type="molecule type" value="Genomic_DNA"/>
</dbReference>
<protein>
    <recommendedName>
        <fullName evidence="7">Prolyl endopeptidase</fullName>
        <ecNumber evidence="7">3.4.21.-</ecNumber>
    </recommendedName>
</protein>
<evidence type="ECO:0000256" key="6">
    <source>
        <dbReference type="ARBA" id="ARBA00022825"/>
    </source>
</evidence>
<dbReference type="PANTHER" id="PTHR42881">
    <property type="entry name" value="PROLYL ENDOPEPTIDASE"/>
    <property type="match status" value="1"/>
</dbReference>
<evidence type="ECO:0000256" key="7">
    <source>
        <dbReference type="RuleBase" id="RU368024"/>
    </source>
</evidence>
<comment type="subunit">
    <text evidence="3">Monomer.</text>
</comment>
<dbReference type="GO" id="GO:0005829">
    <property type="term" value="C:cytosol"/>
    <property type="evidence" value="ECO:0007669"/>
    <property type="project" value="TreeGrafter"/>
</dbReference>
<name>A0A5C3LJE0_COPMA</name>
<dbReference type="InterPro" id="IPR029058">
    <property type="entry name" value="AB_hydrolase_fold"/>
</dbReference>
<evidence type="ECO:0000256" key="4">
    <source>
        <dbReference type="ARBA" id="ARBA00022670"/>
    </source>
</evidence>
<gene>
    <name evidence="10" type="ORF">FA15DRAFT_665151</name>
</gene>
<reference evidence="10 11" key="1">
    <citation type="journal article" date="2019" name="Nat. Ecol. Evol.">
        <title>Megaphylogeny resolves global patterns of mushroom evolution.</title>
        <authorList>
            <person name="Varga T."/>
            <person name="Krizsan K."/>
            <person name="Foldi C."/>
            <person name="Dima B."/>
            <person name="Sanchez-Garcia M."/>
            <person name="Sanchez-Ramirez S."/>
            <person name="Szollosi G.J."/>
            <person name="Szarkandi J.G."/>
            <person name="Papp V."/>
            <person name="Albert L."/>
            <person name="Andreopoulos W."/>
            <person name="Angelini C."/>
            <person name="Antonin V."/>
            <person name="Barry K.W."/>
            <person name="Bougher N.L."/>
            <person name="Buchanan P."/>
            <person name="Buyck B."/>
            <person name="Bense V."/>
            <person name="Catcheside P."/>
            <person name="Chovatia M."/>
            <person name="Cooper J."/>
            <person name="Damon W."/>
            <person name="Desjardin D."/>
            <person name="Finy P."/>
            <person name="Geml J."/>
            <person name="Haridas S."/>
            <person name="Hughes K."/>
            <person name="Justo A."/>
            <person name="Karasinski D."/>
            <person name="Kautmanova I."/>
            <person name="Kiss B."/>
            <person name="Kocsube S."/>
            <person name="Kotiranta H."/>
            <person name="LaButti K.M."/>
            <person name="Lechner B.E."/>
            <person name="Liimatainen K."/>
            <person name="Lipzen A."/>
            <person name="Lukacs Z."/>
            <person name="Mihaltcheva S."/>
            <person name="Morgado L.N."/>
            <person name="Niskanen T."/>
            <person name="Noordeloos M.E."/>
            <person name="Ohm R.A."/>
            <person name="Ortiz-Santana B."/>
            <person name="Ovrebo C."/>
            <person name="Racz N."/>
            <person name="Riley R."/>
            <person name="Savchenko A."/>
            <person name="Shiryaev A."/>
            <person name="Soop K."/>
            <person name="Spirin V."/>
            <person name="Szebenyi C."/>
            <person name="Tomsovsky M."/>
            <person name="Tulloss R.E."/>
            <person name="Uehling J."/>
            <person name="Grigoriev I.V."/>
            <person name="Vagvolgyi C."/>
            <person name="Papp T."/>
            <person name="Martin F.M."/>
            <person name="Miettinen O."/>
            <person name="Hibbett D.S."/>
            <person name="Nagy L.G."/>
        </authorList>
    </citation>
    <scope>NUCLEOTIDE SEQUENCE [LARGE SCALE GENOMIC DNA]</scope>
    <source>
        <strain evidence="10 11">CBS 121175</strain>
    </source>
</reference>
<accession>A0A5C3LJE0</accession>
<sequence>MATTAWKPNTYPPARRSDHVDVYKSAKDGDVKVADPYRWMEEYSDETDNWTTAQAAYSRAYIDQYPHRQRLEDAFLKSQDYARYGAPVKKRDNRWYWWYNSGLQGQPVYYRSRDSKLPDRSKGGSDGEVFFDPNLLTEDGTAAISVHRFSDSGEYYAYGVAYSGSDFSTVFIRRVDSPFATKEQAANDTGRLPEELHFVKFSSITWTPDSKGFFYQRYPDHKNGSDKASDSGIETRGDVDAKLYYHRIKTPQSEDVLIAYDKGEPEWLYSIQITDDDKYAVLTIHQDTSRRNLLWIAELAPESIDKGFEWNKVINKTEAEYELVANYGPRFVLRTNENAPKYKIITVDISKDNEIEQFIPESDGYLSQIDVVNKGENFAIAYKRNVKDEVYIYSKEGTELTRLIPDFIGSASIISRYEDTWFFVETTGFTTPGTCGRYDFTAPEGQRWSIYSTLQVTGLNPDEFDAQQVWYESKDGTKIPMFVVRHKSTPLDGTAPALQYGYGGFSISIDPSFSSTILTFLKTYGAIYAVCNIRGGGEFGEEWHKAGYRENKHNCFDDFIAGTEWLVKNKYVAPGKVAINGGSNGGLLVSACANRAPEGTFGAAVAEVGVHDLLRFHKFTIGRAWISDYGNPDDPNDFDFIHPISPLQNVSPTKVLPPYLLITADHDDRVVPSHSFKLAATLQHLRADNPNPIILRVDKKAGHGAGKSTKKKIQEAADKWSFVAQALGLEWKEQSD</sequence>
<dbReference type="AlphaFoldDB" id="A0A5C3LJE0"/>
<dbReference type="Proteomes" id="UP000307440">
    <property type="component" value="Unassembled WGS sequence"/>
</dbReference>
<feature type="domain" description="Peptidase S9 prolyl oligopeptidase catalytic" evidence="8">
    <location>
        <begin position="512"/>
        <end position="728"/>
    </location>
</feature>
<evidence type="ECO:0000259" key="9">
    <source>
        <dbReference type="Pfam" id="PF02897"/>
    </source>
</evidence>
<dbReference type="OrthoDB" id="248387at2759"/>
<evidence type="ECO:0000256" key="2">
    <source>
        <dbReference type="ARBA" id="ARBA00005228"/>
    </source>
</evidence>
<dbReference type="PANTHER" id="PTHR42881:SF2">
    <property type="entry name" value="PROLYL ENDOPEPTIDASE"/>
    <property type="match status" value="1"/>
</dbReference>